<protein>
    <submittedName>
        <fullName evidence="3">Outer membrane autotransporter protein</fullName>
    </submittedName>
</protein>
<feature type="compositionally biased region" description="Low complexity" evidence="1">
    <location>
        <begin position="8"/>
        <end position="22"/>
    </location>
</feature>
<sequence>PRHLRGDQQVSVSSPSVLPVQQISHQDGNHPSDDKQHHAVTLNTSSQVDQVTLRSPILEPFSPSLSEEVSVSHFLTTPSTDAVLSMAVAPSLIFHNELQSVRIGRGVLDRNKKSAGLWTYVIKSKEIISAGHIDFKLDQTGIVLGLNGLSEWSNGDFYIGGFGSYDHARIAHARGGASSVNTYGIGAYATYFDHSGWYVDGILKYNYDQNTLKAVSTNSLSVAGNYDQWVVGSSFEAGYRIKTSQNSWFQPYGQFTWLQVSGKEIRLSNEMTGAINRFTSLRSEVGLSLGYEFGSGIESSSLFYFTASWLRENKDDNHTKINEIHQFTTDLSGNAGKLGVGLSHFMSDKLKLYAQAHYVKGRTTKQSLQGVLGIRYSF</sequence>
<dbReference type="Pfam" id="PF03797">
    <property type="entry name" value="Autotransporter"/>
    <property type="match status" value="1"/>
</dbReference>
<dbReference type="RefSeq" id="WP_354190980.1">
    <property type="nucleotide sequence ID" value="NZ_JBEPLI010000080.1"/>
</dbReference>
<dbReference type="InterPro" id="IPR051551">
    <property type="entry name" value="Autotransporter_adhesion"/>
</dbReference>
<feature type="domain" description="Autotransporter" evidence="2">
    <location>
        <begin position="110"/>
        <end position="378"/>
    </location>
</feature>
<feature type="non-terminal residue" evidence="3">
    <location>
        <position position="1"/>
    </location>
</feature>
<evidence type="ECO:0000259" key="2">
    <source>
        <dbReference type="PROSITE" id="PS51208"/>
    </source>
</evidence>
<reference evidence="3 4" key="1">
    <citation type="submission" date="2024-06" db="EMBL/GenBank/DDBJ databases">
        <title>Genomic Encyclopedia of Type Strains, Phase IV (KMG-IV): sequencing the most valuable type-strain genomes for metagenomic binning, comparative biology and taxonomic classification.</title>
        <authorList>
            <person name="Goeker M."/>
        </authorList>
    </citation>
    <scope>NUCLEOTIDE SEQUENCE [LARGE SCALE GENOMIC DNA]</scope>
    <source>
        <strain evidence="3 4">DSM 23649</strain>
    </source>
</reference>
<dbReference type="PANTHER" id="PTHR35037">
    <property type="entry name" value="C-TERMINAL REGION OF AIDA-LIKE PROTEIN"/>
    <property type="match status" value="1"/>
</dbReference>
<dbReference type="SMART" id="SM00869">
    <property type="entry name" value="Autotransporter"/>
    <property type="match status" value="1"/>
</dbReference>
<dbReference type="EMBL" id="JBEPLI010000080">
    <property type="protein sequence ID" value="MET3590598.1"/>
    <property type="molecule type" value="Genomic_DNA"/>
</dbReference>
<organism evidence="3 4">
    <name type="scientific">Bartonella silvatica</name>
    <dbReference type="NCBI Taxonomy" id="357760"/>
    <lineage>
        <taxon>Bacteria</taxon>
        <taxon>Pseudomonadati</taxon>
        <taxon>Pseudomonadota</taxon>
        <taxon>Alphaproteobacteria</taxon>
        <taxon>Hyphomicrobiales</taxon>
        <taxon>Bartonellaceae</taxon>
        <taxon>Bartonella</taxon>
    </lineage>
</organism>
<name>A0ABV2HJG2_9HYPH</name>
<keyword evidence="4" id="KW-1185">Reference proteome</keyword>
<evidence type="ECO:0000256" key="1">
    <source>
        <dbReference type="SAM" id="MobiDB-lite"/>
    </source>
</evidence>
<dbReference type="Gene3D" id="2.40.128.130">
    <property type="entry name" value="Autotransporter beta-domain"/>
    <property type="match status" value="1"/>
</dbReference>
<feature type="compositionally biased region" description="Basic and acidic residues" evidence="1">
    <location>
        <begin position="27"/>
        <end position="37"/>
    </location>
</feature>
<dbReference type="NCBIfam" id="TIGR01414">
    <property type="entry name" value="autotrans_barl"/>
    <property type="match status" value="1"/>
</dbReference>
<evidence type="ECO:0000313" key="4">
    <source>
        <dbReference type="Proteomes" id="UP001549086"/>
    </source>
</evidence>
<accession>A0ABV2HJG2</accession>
<dbReference type="SUPFAM" id="SSF103515">
    <property type="entry name" value="Autotransporter"/>
    <property type="match status" value="1"/>
</dbReference>
<feature type="region of interest" description="Disordered" evidence="1">
    <location>
        <begin position="1"/>
        <end position="37"/>
    </location>
</feature>
<dbReference type="PROSITE" id="PS51208">
    <property type="entry name" value="AUTOTRANSPORTER"/>
    <property type="match status" value="1"/>
</dbReference>
<evidence type="ECO:0000313" key="3">
    <source>
        <dbReference type="EMBL" id="MET3590598.1"/>
    </source>
</evidence>
<dbReference type="InterPro" id="IPR036709">
    <property type="entry name" value="Autotransporte_beta_dom_sf"/>
</dbReference>
<dbReference type="InterPro" id="IPR005546">
    <property type="entry name" value="Autotransporte_beta"/>
</dbReference>
<proteinExistence type="predicted"/>
<dbReference type="InterPro" id="IPR006315">
    <property type="entry name" value="OM_autotransptr_brl_dom"/>
</dbReference>
<dbReference type="PANTHER" id="PTHR35037:SF7">
    <property type="entry name" value="AUTOTRANSPORTER"/>
    <property type="match status" value="1"/>
</dbReference>
<comment type="caution">
    <text evidence="3">The sequence shown here is derived from an EMBL/GenBank/DDBJ whole genome shotgun (WGS) entry which is preliminary data.</text>
</comment>
<gene>
    <name evidence="3" type="ORF">ABID23_001714</name>
</gene>
<dbReference type="Proteomes" id="UP001549086">
    <property type="component" value="Unassembled WGS sequence"/>
</dbReference>